<dbReference type="SUPFAM" id="SSF69304">
    <property type="entry name" value="Tricorn protease N-terminal domain"/>
    <property type="match status" value="1"/>
</dbReference>
<dbReference type="EMBL" id="CP001472">
    <property type="protein sequence ID" value="ACO34278.1"/>
    <property type="molecule type" value="Genomic_DNA"/>
</dbReference>
<dbReference type="SUPFAM" id="SSF52266">
    <property type="entry name" value="SGNH hydrolase"/>
    <property type="match status" value="1"/>
</dbReference>
<proteinExistence type="predicted"/>
<dbReference type="Gene3D" id="3.40.50.1110">
    <property type="entry name" value="SGNH hydrolase"/>
    <property type="match status" value="1"/>
</dbReference>
<dbReference type="eggNOG" id="COG5301">
    <property type="taxonomic scope" value="Bacteria"/>
</dbReference>
<dbReference type="KEGG" id="aca:ACP_0367"/>
<dbReference type="RefSeq" id="WP_012680767.1">
    <property type="nucleotide sequence ID" value="NC_012483.1"/>
</dbReference>
<dbReference type="GO" id="GO:0016788">
    <property type="term" value="F:hydrolase activity, acting on ester bonds"/>
    <property type="evidence" value="ECO:0007669"/>
    <property type="project" value="UniProtKB-ARBA"/>
</dbReference>
<dbReference type="HOGENOM" id="CLU_347390_0_0_0"/>
<dbReference type="STRING" id="240015.ACP_0367"/>
<evidence type="ECO:0008006" key="3">
    <source>
        <dbReference type="Google" id="ProtNLM"/>
    </source>
</evidence>
<dbReference type="InParanoid" id="C1F9Z1"/>
<dbReference type="Proteomes" id="UP000002207">
    <property type="component" value="Chromosome"/>
</dbReference>
<dbReference type="Gene3D" id="2.120.10.30">
    <property type="entry name" value="TolB, C-terminal domain"/>
    <property type="match status" value="1"/>
</dbReference>
<reference evidence="1 2" key="1">
    <citation type="journal article" date="2009" name="Appl. Environ. Microbiol.">
        <title>Three genomes from the phylum Acidobacteria provide insight into the lifestyles of these microorganisms in soils.</title>
        <authorList>
            <person name="Ward N.L."/>
            <person name="Challacombe J.F."/>
            <person name="Janssen P.H."/>
            <person name="Henrissat B."/>
            <person name="Coutinho P.M."/>
            <person name="Wu M."/>
            <person name="Xie G."/>
            <person name="Haft D.H."/>
            <person name="Sait M."/>
            <person name="Badger J."/>
            <person name="Barabote R.D."/>
            <person name="Bradley B."/>
            <person name="Brettin T.S."/>
            <person name="Brinkac L.M."/>
            <person name="Bruce D."/>
            <person name="Creasy T."/>
            <person name="Daugherty S.C."/>
            <person name="Davidsen T.M."/>
            <person name="DeBoy R.T."/>
            <person name="Detter J.C."/>
            <person name="Dodson R.J."/>
            <person name="Durkin A.S."/>
            <person name="Ganapathy A."/>
            <person name="Gwinn-Giglio M."/>
            <person name="Han C.S."/>
            <person name="Khouri H."/>
            <person name="Kiss H."/>
            <person name="Kothari S.P."/>
            <person name="Madupu R."/>
            <person name="Nelson K.E."/>
            <person name="Nelson W.C."/>
            <person name="Paulsen I."/>
            <person name="Penn K."/>
            <person name="Ren Q."/>
            <person name="Rosovitz M.J."/>
            <person name="Selengut J.D."/>
            <person name="Shrivastava S."/>
            <person name="Sullivan S.A."/>
            <person name="Tapia R."/>
            <person name="Thompson L.S."/>
            <person name="Watkins K.L."/>
            <person name="Yang Q."/>
            <person name="Yu C."/>
            <person name="Zafar N."/>
            <person name="Zhou L."/>
            <person name="Kuske C.R."/>
        </authorList>
    </citation>
    <scope>NUCLEOTIDE SEQUENCE [LARGE SCALE GENOMIC DNA]</scope>
    <source>
        <strain evidence="2">ATCC 51196 / DSM 11244 / BCRC 80197 / JCM 7670 / NBRC 15755 / NCIMB 13165 / 161</strain>
    </source>
</reference>
<keyword evidence="2" id="KW-1185">Reference proteome</keyword>
<protein>
    <recommendedName>
        <fullName evidence="3">Sialate O-acetylesterase domain-containing protein</fullName>
    </recommendedName>
</protein>
<dbReference type="InterPro" id="IPR036514">
    <property type="entry name" value="SGNH_hydro_sf"/>
</dbReference>
<sequence>MAAGYTSVSAAKITDATGTPLASGSITFTPCDNNGNAISFVVNGSGQAISEPVTAQVVNGAFNIALADTSLTSPKNVCYKVSLRDNLTSQSALGPGYLIQPSGANWSFDNFVPNLAALVTVQLGPQGQGFNFRGAWAPDVTYAPYDCFTQGGNSYVVTTAYTSGSAFGATDTANAVLFAASGALSGQVTTPLTASAGATITGGLTVDTMSTGTATEQDLPANYEGALYVIRDAAGFIGFAVQNGPNGALVKIGGDLTVTGLLNILGSLVADGYAMVTSSEVELGVNPPNALYAISDPKGNVAFAVRADGRVLGTLALDPAVKGAFDGDETMFYTGTDANGLYQVFSANIRTAAIAKLTSTGNNIFVSLSEDGQTVTFASDRAGSVATLYRMDRNGVTKLTAASPFANAYEVSHVIGVGQSLMLGALAVPPLSTSQPYDSIMFNSGLRCGVDSGNASSYPAVQSANIASFTPMVEATDAFEGTYGETVMSGCFNHFVRRHAALGKTTLLGSIHAWGGHAYSAVGPGTQPYLNALASITAAKAITVAASETYGVRAIFCIHGEQDELGSGNPNYEADLVTWQSDLQSAIQAITGQTETIPMILSQISSYGIYAGHATPIIPPQQLAACDQNPGKLLCVGPKYHLPYEAGQGVHLSAIGYRWHGEEFAKVLAYVMQGKSWRPLEPRSAYMRGNSIIADFYVPVAPLQIDTVNVTEPDNFPGSKYGFEFTDGSATPPTITAINIVGPETLEIVLSGPSTGGSPKLAYAWTTPTSGTAAYAGPTSGPRGNLCDSDATPSIYGNDLRNRCVHFQIPVL</sequence>
<organism evidence="1 2">
    <name type="scientific">Acidobacterium capsulatum (strain ATCC 51196 / DSM 11244 / BCRC 80197 / JCM 7670 / NBRC 15755 / NCIMB 13165 / 161)</name>
    <dbReference type="NCBI Taxonomy" id="240015"/>
    <lineage>
        <taxon>Bacteria</taxon>
        <taxon>Pseudomonadati</taxon>
        <taxon>Acidobacteriota</taxon>
        <taxon>Terriglobia</taxon>
        <taxon>Terriglobales</taxon>
        <taxon>Acidobacteriaceae</taxon>
        <taxon>Acidobacterium</taxon>
    </lineage>
</organism>
<dbReference type="InterPro" id="IPR011659">
    <property type="entry name" value="WD40"/>
</dbReference>
<dbReference type="Pfam" id="PF07676">
    <property type="entry name" value="PD40"/>
    <property type="match status" value="1"/>
</dbReference>
<dbReference type="eggNOG" id="COG2755">
    <property type="taxonomic scope" value="Bacteria"/>
</dbReference>
<accession>C1F9Z1</accession>
<dbReference type="AlphaFoldDB" id="C1F9Z1"/>
<dbReference type="OrthoDB" id="123099at2"/>
<dbReference type="InterPro" id="IPR011042">
    <property type="entry name" value="6-blade_b-propeller_TolB-like"/>
</dbReference>
<name>C1F9Z1_ACIC5</name>
<evidence type="ECO:0000313" key="1">
    <source>
        <dbReference type="EMBL" id="ACO34278.1"/>
    </source>
</evidence>
<gene>
    <name evidence="1" type="ordered locus">ACP_0367</name>
</gene>
<evidence type="ECO:0000313" key="2">
    <source>
        <dbReference type="Proteomes" id="UP000002207"/>
    </source>
</evidence>